<dbReference type="Proteomes" id="UP001255416">
    <property type="component" value="Unassembled WGS sequence"/>
</dbReference>
<keyword evidence="3" id="KW-1185">Reference proteome</keyword>
<evidence type="ECO:0000313" key="3">
    <source>
        <dbReference type="Proteomes" id="UP001255416"/>
    </source>
</evidence>
<comment type="caution">
    <text evidence="2">The sequence shown here is derived from an EMBL/GenBank/DDBJ whole genome shotgun (WGS) entry which is preliminary data.</text>
</comment>
<feature type="transmembrane region" description="Helical" evidence="1">
    <location>
        <begin position="101"/>
        <end position="122"/>
    </location>
</feature>
<keyword evidence="1" id="KW-0812">Transmembrane</keyword>
<proteinExistence type="predicted"/>
<organism evidence="2 3">
    <name type="scientific">Sedimentitalea todarodis</name>
    <dbReference type="NCBI Taxonomy" id="1631240"/>
    <lineage>
        <taxon>Bacteria</taxon>
        <taxon>Pseudomonadati</taxon>
        <taxon>Pseudomonadota</taxon>
        <taxon>Alphaproteobacteria</taxon>
        <taxon>Rhodobacterales</taxon>
        <taxon>Paracoccaceae</taxon>
        <taxon>Sedimentitalea</taxon>
    </lineage>
</organism>
<keyword evidence="1" id="KW-0472">Membrane</keyword>
<evidence type="ECO:0000256" key="1">
    <source>
        <dbReference type="SAM" id="Phobius"/>
    </source>
</evidence>
<evidence type="ECO:0008006" key="4">
    <source>
        <dbReference type="Google" id="ProtNLM"/>
    </source>
</evidence>
<feature type="transmembrane region" description="Helical" evidence="1">
    <location>
        <begin position="78"/>
        <end position="95"/>
    </location>
</feature>
<name>A0ABU3VE32_9RHOB</name>
<sequence>MNNALSAALKSTPLHVAFAFLAMGGWAIYANAAHPMPGPLPAGLVQGSISAGLTLFLKRTVDWLRPTFSQGIGHVAPALIASSASAILLIIAHMLAGTPEIAKTIAVPLLVSASYILTYNFMSQRRAREEQHE</sequence>
<feature type="transmembrane region" description="Helical" evidence="1">
    <location>
        <begin position="12"/>
        <end position="32"/>
    </location>
</feature>
<dbReference type="EMBL" id="JASMWN010000007">
    <property type="protein sequence ID" value="MDU9004444.1"/>
    <property type="molecule type" value="Genomic_DNA"/>
</dbReference>
<keyword evidence="1" id="KW-1133">Transmembrane helix</keyword>
<feature type="transmembrane region" description="Helical" evidence="1">
    <location>
        <begin position="38"/>
        <end position="57"/>
    </location>
</feature>
<reference evidence="3" key="1">
    <citation type="submission" date="2023-05" db="EMBL/GenBank/DDBJ databases">
        <title>Sedimentitalea sp. nov. JM2-8.</title>
        <authorList>
            <person name="Huang J."/>
        </authorList>
    </citation>
    <scope>NUCLEOTIDE SEQUENCE [LARGE SCALE GENOMIC DNA]</scope>
    <source>
        <strain evidence="3">KHS03</strain>
    </source>
</reference>
<dbReference type="RefSeq" id="WP_316776164.1">
    <property type="nucleotide sequence ID" value="NZ_JASMWN010000007.1"/>
</dbReference>
<accession>A0ABU3VE32</accession>
<evidence type="ECO:0000313" key="2">
    <source>
        <dbReference type="EMBL" id="MDU9004444.1"/>
    </source>
</evidence>
<protein>
    <recommendedName>
        <fullName evidence="4">Transmembrane protein</fullName>
    </recommendedName>
</protein>
<gene>
    <name evidence="2" type="ORF">QO231_11335</name>
</gene>